<name>A0A7M5WT89_9CNID</name>
<dbReference type="EnsemblMetazoa" id="CLYHEMT012794.1">
    <property type="protein sequence ID" value="CLYHEMP012794.1"/>
    <property type="gene ID" value="CLYHEMG012794"/>
</dbReference>
<reference evidence="1" key="1">
    <citation type="submission" date="2021-01" db="UniProtKB">
        <authorList>
            <consortium name="EnsemblMetazoa"/>
        </authorList>
    </citation>
    <scope>IDENTIFICATION</scope>
</reference>
<sequence>MWPLHERNESTVSEPIIYEEEETTSTNLPFTVNKVTSELRTNESFEGFSRSANCHQKAQAAIERPPGHILKIQLGLITGSIELLHLNSGMLLLKLMLTES</sequence>
<protein>
    <submittedName>
        <fullName evidence="1">Uncharacterized protein</fullName>
    </submittedName>
</protein>
<evidence type="ECO:0000313" key="2">
    <source>
        <dbReference type="Proteomes" id="UP000594262"/>
    </source>
</evidence>
<dbReference type="Proteomes" id="UP000594262">
    <property type="component" value="Unplaced"/>
</dbReference>
<accession>A0A7M5WT89</accession>
<evidence type="ECO:0000313" key="1">
    <source>
        <dbReference type="EnsemblMetazoa" id="CLYHEMP012794.1"/>
    </source>
</evidence>
<organism evidence="1 2">
    <name type="scientific">Clytia hemisphaerica</name>
    <dbReference type="NCBI Taxonomy" id="252671"/>
    <lineage>
        <taxon>Eukaryota</taxon>
        <taxon>Metazoa</taxon>
        <taxon>Cnidaria</taxon>
        <taxon>Hydrozoa</taxon>
        <taxon>Hydroidolina</taxon>
        <taxon>Leptothecata</taxon>
        <taxon>Obeliida</taxon>
        <taxon>Clytiidae</taxon>
        <taxon>Clytia</taxon>
    </lineage>
</organism>
<dbReference type="AlphaFoldDB" id="A0A7M5WT89"/>
<keyword evidence="2" id="KW-1185">Reference proteome</keyword>
<proteinExistence type="predicted"/>